<sequence>MNRSHLFFILLSCSVQACMRTKIPDNVVTTTASSVTTTTTATDTTTTIEPTTTTVEPTTTTTEPTTTVTEPPPVCDRANPSDVQVYVEMSDIAITGTSEPIHSCMCSSDRPGMMYNFPANTDSAKVEYGPPLGSGMTYTCDNTYYISDGENCYRSQGTIKSITIANYCPAGTTTEGVCKPKAIVTTNTAGVVLVSDTKPPYSVDAAGFFAPLSDENAYLTATMVSCDRCPEPLKTCMASVPNPKGGK</sequence>
<evidence type="ECO:0000313" key="3">
    <source>
        <dbReference type="EMBL" id="KAK0409829.1"/>
    </source>
</evidence>
<keyword evidence="4" id="KW-1185">Reference proteome</keyword>
<feature type="region of interest" description="Disordered" evidence="1">
    <location>
        <begin position="51"/>
        <end position="71"/>
    </location>
</feature>
<keyword evidence="2" id="KW-0732">Signal</keyword>
<reference evidence="3" key="1">
    <citation type="submission" date="2023-06" db="EMBL/GenBank/DDBJ databases">
        <title>Genomic analysis of the entomopathogenic nematode Steinernema hermaphroditum.</title>
        <authorList>
            <person name="Schwarz E.M."/>
            <person name="Heppert J.K."/>
            <person name="Baniya A."/>
            <person name="Schwartz H.T."/>
            <person name="Tan C.-H."/>
            <person name="Antoshechkin I."/>
            <person name="Sternberg P.W."/>
            <person name="Goodrich-Blair H."/>
            <person name="Dillman A.R."/>
        </authorList>
    </citation>
    <scope>NUCLEOTIDE SEQUENCE</scope>
    <source>
        <strain evidence="3">PS9179</strain>
        <tissue evidence="3">Whole animal</tissue>
    </source>
</reference>
<feature type="signal peptide" evidence="2">
    <location>
        <begin position="1"/>
        <end position="20"/>
    </location>
</feature>
<evidence type="ECO:0000256" key="1">
    <source>
        <dbReference type="SAM" id="MobiDB-lite"/>
    </source>
</evidence>
<feature type="compositionally biased region" description="Low complexity" evidence="1">
    <location>
        <begin position="51"/>
        <end position="69"/>
    </location>
</feature>
<accession>A0AA39HR00</accession>
<gene>
    <name evidence="3" type="ORF">QR680_004787</name>
</gene>
<dbReference type="PROSITE" id="PS51257">
    <property type="entry name" value="PROKAR_LIPOPROTEIN"/>
    <property type="match status" value="1"/>
</dbReference>
<dbReference type="AlphaFoldDB" id="A0AA39HR00"/>
<dbReference type="EMBL" id="JAUCMV010000003">
    <property type="protein sequence ID" value="KAK0409829.1"/>
    <property type="molecule type" value="Genomic_DNA"/>
</dbReference>
<evidence type="ECO:0000256" key="2">
    <source>
        <dbReference type="SAM" id="SignalP"/>
    </source>
</evidence>
<organism evidence="3 4">
    <name type="scientific">Steinernema hermaphroditum</name>
    <dbReference type="NCBI Taxonomy" id="289476"/>
    <lineage>
        <taxon>Eukaryota</taxon>
        <taxon>Metazoa</taxon>
        <taxon>Ecdysozoa</taxon>
        <taxon>Nematoda</taxon>
        <taxon>Chromadorea</taxon>
        <taxon>Rhabditida</taxon>
        <taxon>Tylenchina</taxon>
        <taxon>Panagrolaimomorpha</taxon>
        <taxon>Strongyloidoidea</taxon>
        <taxon>Steinernematidae</taxon>
        <taxon>Steinernema</taxon>
    </lineage>
</organism>
<evidence type="ECO:0000313" key="4">
    <source>
        <dbReference type="Proteomes" id="UP001175271"/>
    </source>
</evidence>
<protein>
    <submittedName>
        <fullName evidence="3">Uncharacterized protein</fullName>
    </submittedName>
</protein>
<name>A0AA39HR00_9BILA</name>
<dbReference type="Proteomes" id="UP001175271">
    <property type="component" value="Unassembled WGS sequence"/>
</dbReference>
<proteinExistence type="predicted"/>
<comment type="caution">
    <text evidence="3">The sequence shown here is derived from an EMBL/GenBank/DDBJ whole genome shotgun (WGS) entry which is preliminary data.</text>
</comment>
<feature type="chain" id="PRO_5041348416" evidence="2">
    <location>
        <begin position="21"/>
        <end position="247"/>
    </location>
</feature>